<proteinExistence type="predicted"/>
<dbReference type="AlphaFoldDB" id="A0A3A1N6R5"/>
<protein>
    <recommendedName>
        <fullName evidence="3">TonB-dependent receptor</fullName>
    </recommendedName>
</protein>
<evidence type="ECO:0000313" key="1">
    <source>
        <dbReference type="EMBL" id="RIV30600.1"/>
    </source>
</evidence>
<comment type="caution">
    <text evidence="1">The sequence shown here is derived from an EMBL/GenBank/DDBJ whole genome shotgun (WGS) entry which is preliminary data.</text>
</comment>
<accession>A0A3A1N6R5</accession>
<dbReference type="SUPFAM" id="SSF56935">
    <property type="entry name" value="Porins"/>
    <property type="match status" value="1"/>
</dbReference>
<gene>
    <name evidence="1" type="ORF">D2V08_16095</name>
</gene>
<dbReference type="EMBL" id="QXFH01000077">
    <property type="protein sequence ID" value="RIV30600.1"/>
    <property type="molecule type" value="Genomic_DNA"/>
</dbReference>
<keyword evidence="2" id="KW-1185">Reference proteome</keyword>
<evidence type="ECO:0000313" key="2">
    <source>
        <dbReference type="Proteomes" id="UP000266067"/>
    </source>
</evidence>
<sequence>MTLQTFQSVKASISKETDSLLNKKTVSRVFDGLGDNSPNYFSISSHAISEFDQNYINRNFSRDTITNEQVGIAQTVFEKLEETQNYIDLISSKDFAILPIGVKKKIGTITYTMAINKAKIMPEYTEVTAFVHIRIPQSENDGTPIELFFGADNIKISHQGGIYGDANLVLLGDIGIPINGGNGLVALKGGFDLETLGKGKAFKLDGGISSNGIFYNSNQEMGREPFTYFLQGNLNISFYQFSMPISYSYSNQGEQLNYNLPFNINRLSLHPKYKWVQGHAGSVAMSFSPYTLNGHQFTGGGVELTPNGPWKVSVMAGRMLKATEFDGDEQTIPAFQRMGYGVKVGYEQEKYSAGVIAFYAKDDINSIAPVPDEQEIAPKENLVLSLEGSYKLLSNLQLNATYATSGMTQDLRAEVLDSRPSNLAGLFLEDRISTEYFDAFRAGLDYSFDKSTLGVAYERIAPGYETLGAYFFNNDFENITVNSSTVLFDNKLNLAFNIGYQRDNLKNQKERSMNRTVGSLNATYNASELLTITGSYSNFTTFTNARVDQFEVINDDNLLDDQYDVLDYKQLSQNANININYILSKKEDLQQNININYALADVSNAEDGVVRIGNASTFHNGNVSYTMGLPNKNVNITTALN</sequence>
<evidence type="ECO:0008006" key="3">
    <source>
        <dbReference type="Google" id="ProtNLM"/>
    </source>
</evidence>
<dbReference type="Proteomes" id="UP000266067">
    <property type="component" value="Unassembled WGS sequence"/>
</dbReference>
<reference evidence="1 2" key="1">
    <citation type="submission" date="2018-08" db="EMBL/GenBank/DDBJ databases">
        <title>Proposal of Muricauda 72 sp.nov. and Muricauda NH166 sp.nov., isolated from seawater.</title>
        <authorList>
            <person name="Cheng H."/>
            <person name="Wu Y.-H."/>
            <person name="Guo L.-L."/>
            <person name="Xu X.-W."/>
        </authorList>
    </citation>
    <scope>NUCLEOTIDE SEQUENCE [LARGE SCALE GENOMIC DNA]</scope>
    <source>
        <strain evidence="1 2">KCTC 22173</strain>
    </source>
</reference>
<name>A0A3A1N6R5_9FLAO</name>
<organism evidence="1 2">
    <name type="scientific">Flagellimonas lutimaris</name>
    <dbReference type="NCBI Taxonomy" id="475082"/>
    <lineage>
        <taxon>Bacteria</taxon>
        <taxon>Pseudomonadati</taxon>
        <taxon>Bacteroidota</taxon>
        <taxon>Flavobacteriia</taxon>
        <taxon>Flavobacteriales</taxon>
        <taxon>Flavobacteriaceae</taxon>
        <taxon>Flagellimonas</taxon>
    </lineage>
</organism>